<evidence type="ECO:0000259" key="1">
    <source>
        <dbReference type="PROSITE" id="PS51029"/>
    </source>
</evidence>
<proteinExistence type="predicted"/>
<dbReference type="OrthoDB" id="6629625at2759"/>
<reference evidence="3" key="1">
    <citation type="submission" date="2025-08" db="UniProtKB">
        <authorList>
            <consortium name="RefSeq"/>
        </authorList>
    </citation>
    <scope>IDENTIFICATION</scope>
    <source>
        <tissue evidence="3">Whole body</tissue>
    </source>
</reference>
<dbReference type="AlphaFoldDB" id="A0A8B8IK58"/>
<accession>A0A8B8IK58</accession>
<evidence type="ECO:0000313" key="3">
    <source>
        <dbReference type="RefSeq" id="XP_026497483.2"/>
    </source>
</evidence>
<dbReference type="SMART" id="SM00595">
    <property type="entry name" value="MADF"/>
    <property type="match status" value="1"/>
</dbReference>
<sequence length="306" mass="34996">MAERFSDSQMLKLVEIYRDYECLWNVTSALYKNHDARQSAYKQIAEKLNISGISDKDIPKKIKNLRSSYYQELKKIEKSTRSESDRDSVYKPKVSWFSIADGFLRALKNKEKTFSNIDENSEIATDTVDFENNNTVLEENDREENSNAADEIIENRVQELTETSSSTFTVPSKLATKKRGKSNKRQYEVHEAIDKINKIAENVTKNTTSLLQNKEDEFDIFGRYIASTLRTLPRDFSIIAKTDIQKALSEIQLKALRQQTKSSLLSYGTSTSNTCDPENPGYLSSASVSNLSNYEDDFNNISFTNI</sequence>
<dbReference type="OMA" id="EAYSNTI"/>
<dbReference type="Proteomes" id="UP001652626">
    <property type="component" value="Chromosome 20"/>
</dbReference>
<dbReference type="Pfam" id="PF10545">
    <property type="entry name" value="MADF_DNA_bdg"/>
    <property type="match status" value="1"/>
</dbReference>
<gene>
    <name evidence="3" type="primary">LOC113401686</name>
</gene>
<name>A0A8B8IK58_VANTA</name>
<dbReference type="PANTHER" id="PTHR21505:SF8">
    <property type="entry name" value="DPT-YFP REPRESSOR BY OVEREXPRESSION, ISOFORM D-RELATED"/>
    <property type="match status" value="1"/>
</dbReference>
<dbReference type="GeneID" id="113401686"/>
<dbReference type="RefSeq" id="XP_026497483.2">
    <property type="nucleotide sequence ID" value="XM_026641698.2"/>
</dbReference>
<dbReference type="PROSITE" id="PS51029">
    <property type="entry name" value="MADF"/>
    <property type="match status" value="1"/>
</dbReference>
<protein>
    <submittedName>
        <fullName evidence="3">Uncharacterized protein LOC113401686</fullName>
    </submittedName>
</protein>
<organism evidence="2 3">
    <name type="scientific">Vanessa tameamea</name>
    <name type="common">Kamehameha butterfly</name>
    <dbReference type="NCBI Taxonomy" id="334116"/>
    <lineage>
        <taxon>Eukaryota</taxon>
        <taxon>Metazoa</taxon>
        <taxon>Ecdysozoa</taxon>
        <taxon>Arthropoda</taxon>
        <taxon>Hexapoda</taxon>
        <taxon>Insecta</taxon>
        <taxon>Pterygota</taxon>
        <taxon>Neoptera</taxon>
        <taxon>Endopterygota</taxon>
        <taxon>Lepidoptera</taxon>
        <taxon>Glossata</taxon>
        <taxon>Ditrysia</taxon>
        <taxon>Papilionoidea</taxon>
        <taxon>Nymphalidae</taxon>
        <taxon>Nymphalinae</taxon>
        <taxon>Vanessa</taxon>
    </lineage>
</organism>
<keyword evidence="2" id="KW-1185">Reference proteome</keyword>
<evidence type="ECO:0000313" key="2">
    <source>
        <dbReference type="Proteomes" id="UP001652626"/>
    </source>
</evidence>
<dbReference type="PANTHER" id="PTHR21505">
    <property type="entry name" value="MADF DOMAIN-CONTAINING PROTEIN-RELATED"/>
    <property type="match status" value="1"/>
</dbReference>
<feature type="domain" description="MADF" evidence="1">
    <location>
        <begin position="12"/>
        <end position="109"/>
    </location>
</feature>
<dbReference type="InterPro" id="IPR006578">
    <property type="entry name" value="MADF-dom"/>
</dbReference>